<keyword evidence="1" id="KW-0540">Nuclease</keyword>
<feature type="signal peptide" evidence="3">
    <location>
        <begin position="1"/>
        <end position="19"/>
    </location>
</feature>
<protein>
    <submittedName>
        <fullName evidence="4">Uncharacterized protein</fullName>
    </submittedName>
</protein>
<evidence type="ECO:0000256" key="3">
    <source>
        <dbReference type="SAM" id="SignalP"/>
    </source>
</evidence>
<dbReference type="GO" id="GO:0003723">
    <property type="term" value="F:RNA binding"/>
    <property type="evidence" value="ECO:0007669"/>
    <property type="project" value="InterPro"/>
</dbReference>
<evidence type="ECO:0000256" key="2">
    <source>
        <dbReference type="ARBA" id="ARBA00022801"/>
    </source>
</evidence>
<dbReference type="InterPro" id="IPR000026">
    <property type="entry name" value="N1-like"/>
</dbReference>
<dbReference type="GO" id="GO:0004521">
    <property type="term" value="F:RNA endonuclease activity"/>
    <property type="evidence" value="ECO:0007669"/>
    <property type="project" value="InterPro"/>
</dbReference>
<keyword evidence="2" id="KW-0378">Hydrolase</keyword>
<dbReference type="Proteomes" id="UP000663888">
    <property type="component" value="Unassembled WGS sequence"/>
</dbReference>
<feature type="chain" id="PRO_5034092212" evidence="3">
    <location>
        <begin position="20"/>
        <end position="130"/>
    </location>
</feature>
<dbReference type="Pfam" id="PF00545">
    <property type="entry name" value="Ribonuclease"/>
    <property type="match status" value="1"/>
</dbReference>
<dbReference type="Gene3D" id="3.10.450.30">
    <property type="entry name" value="Microbial ribonucleases"/>
    <property type="match status" value="1"/>
</dbReference>
<dbReference type="SUPFAM" id="SSF53933">
    <property type="entry name" value="Microbial ribonucleases"/>
    <property type="match status" value="1"/>
</dbReference>
<comment type="caution">
    <text evidence="4">The sequence shown here is derived from an EMBL/GenBank/DDBJ whole genome shotgun (WGS) entry which is preliminary data.</text>
</comment>
<keyword evidence="3" id="KW-0732">Signal</keyword>
<organism evidence="4 5">
    <name type="scientific">Rhizoctonia solani</name>
    <dbReference type="NCBI Taxonomy" id="456999"/>
    <lineage>
        <taxon>Eukaryota</taxon>
        <taxon>Fungi</taxon>
        <taxon>Dikarya</taxon>
        <taxon>Basidiomycota</taxon>
        <taxon>Agaricomycotina</taxon>
        <taxon>Agaricomycetes</taxon>
        <taxon>Cantharellales</taxon>
        <taxon>Ceratobasidiaceae</taxon>
        <taxon>Rhizoctonia</taxon>
    </lineage>
</organism>
<evidence type="ECO:0000313" key="5">
    <source>
        <dbReference type="Proteomes" id="UP000663888"/>
    </source>
</evidence>
<reference evidence="4" key="1">
    <citation type="submission" date="2021-01" db="EMBL/GenBank/DDBJ databases">
        <authorList>
            <person name="Kaushik A."/>
        </authorList>
    </citation>
    <scope>NUCLEOTIDE SEQUENCE</scope>
    <source>
        <strain evidence="4">AG4-R118</strain>
    </source>
</reference>
<proteinExistence type="predicted"/>
<sequence>MYSFLQAVVVVALSGLALAIPAPTKTAPFDKRTISGVTAADCDGFTFTSSQVAAAASAAASRVAAGTTVGSNAYPHVFNNREGKQNHFPIWMQGALLRVPSFPLPSLHWGRPKLQSRCHWKRFWIERCVL</sequence>
<name>A0A8H2WP80_9AGAM</name>
<accession>A0A8H2WP80</accession>
<gene>
    <name evidence="4" type="ORF">RDB_LOCUS4270</name>
</gene>
<dbReference type="EMBL" id="CAJMWX010000107">
    <property type="protein sequence ID" value="CAE6401796.1"/>
    <property type="molecule type" value="Genomic_DNA"/>
</dbReference>
<dbReference type="AlphaFoldDB" id="A0A8H2WP80"/>
<evidence type="ECO:0000313" key="4">
    <source>
        <dbReference type="EMBL" id="CAE6401796.1"/>
    </source>
</evidence>
<dbReference type="GO" id="GO:0016787">
    <property type="term" value="F:hydrolase activity"/>
    <property type="evidence" value="ECO:0007669"/>
    <property type="project" value="UniProtKB-KW"/>
</dbReference>
<dbReference type="InterPro" id="IPR016191">
    <property type="entry name" value="Ribonuclease/ribotoxin"/>
</dbReference>
<evidence type="ECO:0000256" key="1">
    <source>
        <dbReference type="ARBA" id="ARBA00022722"/>
    </source>
</evidence>